<dbReference type="InterPro" id="IPR012337">
    <property type="entry name" value="RNaseH-like_sf"/>
</dbReference>
<evidence type="ECO:0000313" key="1">
    <source>
        <dbReference type="EMBL" id="DAF97388.1"/>
    </source>
</evidence>
<sequence length="586" mass="68534">MTELKGTQCRNVVYCKNPKHLDYDLHLVKVTDYYQDGTKEPKVKLVKDFNKTFWVANRKNRHYKQKKERFPLTECDEIKAPRRRMAEEAARALDIKFLPPNPNEILKDPYVFGTDLTSSAELKFKYNQSKYARETEELADVAAFDVETNIRDKKRWQWIEMATLSFKDVVITVVDKYFIQEKFPNKSKEQILEDLYMYDNIYLKEINEERKIKQEFYVVDSEIEVLTTLFKRAHELKPDFISAWNMDFDISRLIEACGRAGMDPADLLSDPSVPRDFRFFRYNPGRESGMSQKGVWKTFANYEKWPQVFCPSSFVFADSMCFYYGSRKHKGKLPKYSLDYILSREFPDEIKPGMSEKEIEKRKKNGRIRKLKFEESNHLAGTPDWHIFMQSKYPYEYVIYNKFDCVALEYLDEQTLDLCHTLVSSCEYSDYKDFESEPKRLANHMHWFNLGHGYAYGTGGQNCVIPLDSKLIGRDDWIITLRADLLVESGMNNLIDAPLLHTNVHQDSGDIDVTSSYPYSNLTMNTSVETMTKELISIEEVDEIDRRQAGINFSGGFVNAVENACKLLHASSMADVLKAYRLQRQN</sequence>
<protein>
    <submittedName>
        <fullName evidence="1">DNA polymerase</fullName>
    </submittedName>
</protein>
<accession>A0A8S5USK8</accession>
<dbReference type="EMBL" id="BK016133">
    <property type="protein sequence ID" value="DAF97388.1"/>
    <property type="molecule type" value="Genomic_DNA"/>
</dbReference>
<dbReference type="InterPro" id="IPR036397">
    <property type="entry name" value="RNaseH_sf"/>
</dbReference>
<dbReference type="SUPFAM" id="SSF53098">
    <property type="entry name" value="Ribonuclease H-like"/>
    <property type="match status" value="1"/>
</dbReference>
<reference evidence="1" key="1">
    <citation type="journal article" date="2021" name="Proc. Natl. Acad. Sci. U.S.A.">
        <title>A Catalog of Tens of Thousands of Viruses from Human Metagenomes Reveals Hidden Associations with Chronic Diseases.</title>
        <authorList>
            <person name="Tisza M.J."/>
            <person name="Buck C.B."/>
        </authorList>
    </citation>
    <scope>NUCLEOTIDE SEQUENCE</scope>
    <source>
        <strain evidence="1">CtijX18</strain>
    </source>
</reference>
<name>A0A8S5USK8_9CAUD</name>
<organism evidence="1">
    <name type="scientific">Myoviridae sp. ctijX18</name>
    <dbReference type="NCBI Taxonomy" id="2825154"/>
    <lineage>
        <taxon>Viruses</taxon>
        <taxon>Duplodnaviria</taxon>
        <taxon>Heunggongvirae</taxon>
        <taxon>Uroviricota</taxon>
        <taxon>Caudoviricetes</taxon>
    </lineage>
</organism>
<dbReference type="GO" id="GO:0003676">
    <property type="term" value="F:nucleic acid binding"/>
    <property type="evidence" value="ECO:0007669"/>
    <property type="project" value="InterPro"/>
</dbReference>
<proteinExistence type="predicted"/>
<dbReference type="Gene3D" id="3.30.420.10">
    <property type="entry name" value="Ribonuclease H-like superfamily/Ribonuclease H"/>
    <property type="match status" value="1"/>
</dbReference>